<dbReference type="PROSITE" id="PS51462">
    <property type="entry name" value="NUDIX"/>
    <property type="match status" value="1"/>
</dbReference>
<dbReference type="Gene3D" id="3.90.79.10">
    <property type="entry name" value="Nucleoside Triphosphate Pyrophosphohydrolase"/>
    <property type="match status" value="1"/>
</dbReference>
<dbReference type="EMBL" id="BAAANY010000008">
    <property type="protein sequence ID" value="GAA1670603.1"/>
    <property type="molecule type" value="Genomic_DNA"/>
</dbReference>
<dbReference type="PANTHER" id="PTHR43046">
    <property type="entry name" value="GDP-MANNOSE MANNOSYL HYDROLASE"/>
    <property type="match status" value="1"/>
</dbReference>
<evidence type="ECO:0000313" key="4">
    <source>
        <dbReference type="EMBL" id="GAA1670603.1"/>
    </source>
</evidence>
<name>A0ABN2GGB0_9ACTN</name>
<evidence type="ECO:0000313" key="5">
    <source>
        <dbReference type="Proteomes" id="UP001500618"/>
    </source>
</evidence>
<dbReference type="InterPro" id="IPR015797">
    <property type="entry name" value="NUDIX_hydrolase-like_dom_sf"/>
</dbReference>
<accession>A0ABN2GGB0</accession>
<evidence type="ECO:0000259" key="3">
    <source>
        <dbReference type="PROSITE" id="PS51462"/>
    </source>
</evidence>
<gene>
    <name evidence="4" type="ORF">GCM10009765_20040</name>
</gene>
<evidence type="ECO:0000256" key="2">
    <source>
        <dbReference type="ARBA" id="ARBA00022801"/>
    </source>
</evidence>
<organism evidence="4 5">
    <name type="scientific">Fodinicola feengrottensis</name>
    <dbReference type="NCBI Taxonomy" id="435914"/>
    <lineage>
        <taxon>Bacteria</taxon>
        <taxon>Bacillati</taxon>
        <taxon>Actinomycetota</taxon>
        <taxon>Actinomycetes</taxon>
        <taxon>Mycobacteriales</taxon>
        <taxon>Fodinicola</taxon>
    </lineage>
</organism>
<reference evidence="4 5" key="1">
    <citation type="journal article" date="2019" name="Int. J. Syst. Evol. Microbiol.">
        <title>The Global Catalogue of Microorganisms (GCM) 10K type strain sequencing project: providing services to taxonomists for standard genome sequencing and annotation.</title>
        <authorList>
            <consortium name="The Broad Institute Genomics Platform"/>
            <consortium name="The Broad Institute Genome Sequencing Center for Infectious Disease"/>
            <person name="Wu L."/>
            <person name="Ma J."/>
        </authorList>
    </citation>
    <scope>NUCLEOTIDE SEQUENCE [LARGE SCALE GENOMIC DNA]</scope>
    <source>
        <strain evidence="4 5">JCM 14718</strain>
    </source>
</reference>
<dbReference type="PANTHER" id="PTHR43046:SF16">
    <property type="entry name" value="ADP-RIBOSE PYROPHOSPHATASE YJHB-RELATED"/>
    <property type="match status" value="1"/>
</dbReference>
<dbReference type="Pfam" id="PF00293">
    <property type="entry name" value="NUDIX"/>
    <property type="match status" value="1"/>
</dbReference>
<dbReference type="RefSeq" id="WP_344309198.1">
    <property type="nucleotide sequence ID" value="NZ_BAAANY010000008.1"/>
</dbReference>
<comment type="caution">
    <text evidence="4">The sequence shown here is derived from an EMBL/GenBank/DDBJ whole genome shotgun (WGS) entry which is preliminary data.</text>
</comment>
<comment type="cofactor">
    <cofactor evidence="1">
        <name>Mg(2+)</name>
        <dbReference type="ChEBI" id="CHEBI:18420"/>
    </cofactor>
</comment>
<proteinExistence type="predicted"/>
<evidence type="ECO:0000256" key="1">
    <source>
        <dbReference type="ARBA" id="ARBA00001946"/>
    </source>
</evidence>
<dbReference type="Proteomes" id="UP001500618">
    <property type="component" value="Unassembled WGS sequence"/>
</dbReference>
<dbReference type="InterPro" id="IPR020476">
    <property type="entry name" value="Nudix_hydrolase"/>
</dbReference>
<dbReference type="CDD" id="cd03424">
    <property type="entry name" value="NUDIX_ADPRase_Nudt5_UGPPase_Nudt14"/>
    <property type="match status" value="1"/>
</dbReference>
<dbReference type="PRINTS" id="PR00502">
    <property type="entry name" value="NUDIXFAMILY"/>
</dbReference>
<dbReference type="SUPFAM" id="SSF55811">
    <property type="entry name" value="Nudix"/>
    <property type="match status" value="1"/>
</dbReference>
<feature type="domain" description="Nudix hydrolase" evidence="3">
    <location>
        <begin position="39"/>
        <end position="168"/>
    </location>
</feature>
<dbReference type="GO" id="GO:0016787">
    <property type="term" value="F:hydrolase activity"/>
    <property type="evidence" value="ECO:0007669"/>
    <property type="project" value="UniProtKB-KW"/>
</dbReference>
<keyword evidence="5" id="KW-1185">Reference proteome</keyword>
<sequence length="178" mass="19800">MRWQVRNERTVYAGGWLDVAIADIRLPDGRQIDHHVVVYPYPAVGVLVVRPKDGAVLLLWRHRFTTDSQGWEIPAGRMEEGETPAQAGARETLEETGWRPGPLRELIAYHPLNGTARQTFHVLRADGADYVGEPVDAYESDRVEWVPAADLAGHVRAGRVTNGLALTALLHHLAFPES</sequence>
<dbReference type="InterPro" id="IPR000086">
    <property type="entry name" value="NUDIX_hydrolase_dom"/>
</dbReference>
<protein>
    <submittedName>
        <fullName evidence="4">NUDIX hydrolase</fullName>
    </submittedName>
</protein>
<keyword evidence="2 4" id="KW-0378">Hydrolase</keyword>